<dbReference type="InterPro" id="IPR029068">
    <property type="entry name" value="Glyas_Bleomycin-R_OHBP_Dase"/>
</dbReference>
<proteinExistence type="predicted"/>
<dbReference type="Pfam" id="PF00903">
    <property type="entry name" value="Glyoxalase"/>
    <property type="match status" value="1"/>
</dbReference>
<dbReference type="STRING" id="234267.Acid_1152"/>
<dbReference type="CDD" id="cd06587">
    <property type="entry name" value="VOC"/>
    <property type="match status" value="1"/>
</dbReference>
<gene>
    <name evidence="3" type="ordered locus">Acid_1152</name>
</gene>
<dbReference type="PANTHER" id="PTHR43048">
    <property type="entry name" value="METHYLMALONYL-COA EPIMERASE"/>
    <property type="match status" value="1"/>
</dbReference>
<dbReference type="HOGENOM" id="CLU_1923122_0_0_0"/>
<dbReference type="PANTHER" id="PTHR43048:SF3">
    <property type="entry name" value="METHYLMALONYL-COA EPIMERASE, MITOCHONDRIAL"/>
    <property type="match status" value="1"/>
</dbReference>
<dbReference type="PROSITE" id="PS51819">
    <property type="entry name" value="VOC"/>
    <property type="match status" value="1"/>
</dbReference>
<sequence>MVTGIEHTAIASPDPHKLAQWYVEHLGFVINYQSSRSKTCFIKAADGSMIEIIEAAPGTQPTPGMKTAGLRHLALTVADFAGTHDKLVEKGVNFLTDPQIVEGNTTVFFLDADGNILHLLHRETPLP</sequence>
<evidence type="ECO:0000259" key="2">
    <source>
        <dbReference type="PROSITE" id="PS51819"/>
    </source>
</evidence>
<dbReference type="EMBL" id="CP000473">
    <property type="protein sequence ID" value="ABJ82146.1"/>
    <property type="molecule type" value="Genomic_DNA"/>
</dbReference>
<keyword evidence="3" id="KW-0223">Dioxygenase</keyword>
<dbReference type="InParanoid" id="Q029Y0"/>
<feature type="domain" description="VOC" evidence="2">
    <location>
        <begin position="4"/>
        <end position="122"/>
    </location>
</feature>
<accession>Q029Y0</accession>
<name>Q029Y0_SOLUE</name>
<dbReference type="AlphaFoldDB" id="Q029Y0"/>
<reference evidence="3" key="1">
    <citation type="submission" date="2006-10" db="EMBL/GenBank/DDBJ databases">
        <title>Complete sequence of Solibacter usitatus Ellin6076.</title>
        <authorList>
            <consortium name="US DOE Joint Genome Institute"/>
            <person name="Copeland A."/>
            <person name="Lucas S."/>
            <person name="Lapidus A."/>
            <person name="Barry K."/>
            <person name="Detter J.C."/>
            <person name="Glavina del Rio T."/>
            <person name="Hammon N."/>
            <person name="Israni S."/>
            <person name="Dalin E."/>
            <person name="Tice H."/>
            <person name="Pitluck S."/>
            <person name="Thompson L.S."/>
            <person name="Brettin T."/>
            <person name="Bruce D."/>
            <person name="Han C."/>
            <person name="Tapia R."/>
            <person name="Gilna P."/>
            <person name="Schmutz J."/>
            <person name="Larimer F."/>
            <person name="Land M."/>
            <person name="Hauser L."/>
            <person name="Kyrpides N."/>
            <person name="Mikhailova N."/>
            <person name="Janssen P.H."/>
            <person name="Kuske C.R."/>
            <person name="Richardson P."/>
        </authorList>
    </citation>
    <scope>NUCLEOTIDE SEQUENCE</scope>
    <source>
        <strain evidence="3">Ellin6076</strain>
    </source>
</reference>
<keyword evidence="3" id="KW-0560">Oxidoreductase</keyword>
<dbReference type="GO" id="GO:0051213">
    <property type="term" value="F:dioxygenase activity"/>
    <property type="evidence" value="ECO:0007669"/>
    <property type="project" value="UniProtKB-KW"/>
</dbReference>
<evidence type="ECO:0000313" key="3">
    <source>
        <dbReference type="EMBL" id="ABJ82146.1"/>
    </source>
</evidence>
<keyword evidence="1" id="KW-0479">Metal-binding</keyword>
<dbReference type="GO" id="GO:0046491">
    <property type="term" value="P:L-methylmalonyl-CoA metabolic process"/>
    <property type="evidence" value="ECO:0007669"/>
    <property type="project" value="TreeGrafter"/>
</dbReference>
<evidence type="ECO:0000256" key="1">
    <source>
        <dbReference type="ARBA" id="ARBA00022723"/>
    </source>
</evidence>
<dbReference type="GO" id="GO:0046872">
    <property type="term" value="F:metal ion binding"/>
    <property type="evidence" value="ECO:0007669"/>
    <property type="project" value="UniProtKB-KW"/>
</dbReference>
<dbReference type="Gene3D" id="3.10.180.10">
    <property type="entry name" value="2,3-Dihydroxybiphenyl 1,2-Dioxygenase, domain 1"/>
    <property type="match status" value="1"/>
</dbReference>
<dbReference type="GO" id="GO:0004493">
    <property type="term" value="F:methylmalonyl-CoA epimerase activity"/>
    <property type="evidence" value="ECO:0007669"/>
    <property type="project" value="TreeGrafter"/>
</dbReference>
<dbReference type="InterPro" id="IPR037523">
    <property type="entry name" value="VOC_core"/>
</dbReference>
<dbReference type="eggNOG" id="COG0346">
    <property type="taxonomic scope" value="Bacteria"/>
</dbReference>
<protein>
    <submittedName>
        <fullName evidence="3">Glyoxalase/bleomycin resistance protein/dioxygenase</fullName>
    </submittedName>
</protein>
<organism evidence="3">
    <name type="scientific">Solibacter usitatus (strain Ellin6076)</name>
    <dbReference type="NCBI Taxonomy" id="234267"/>
    <lineage>
        <taxon>Bacteria</taxon>
        <taxon>Pseudomonadati</taxon>
        <taxon>Acidobacteriota</taxon>
        <taxon>Terriglobia</taxon>
        <taxon>Bryobacterales</taxon>
        <taxon>Solibacteraceae</taxon>
        <taxon>Candidatus Solibacter</taxon>
    </lineage>
</organism>
<dbReference type="SUPFAM" id="SSF54593">
    <property type="entry name" value="Glyoxalase/Bleomycin resistance protein/Dihydroxybiphenyl dioxygenase"/>
    <property type="match status" value="1"/>
</dbReference>
<dbReference type="OrthoDB" id="9788468at2"/>
<dbReference type="KEGG" id="sus:Acid_1152"/>
<dbReference type="InterPro" id="IPR004360">
    <property type="entry name" value="Glyas_Fos-R_dOase_dom"/>
</dbReference>
<dbReference type="InterPro" id="IPR051785">
    <property type="entry name" value="MMCE/EMCE_epimerase"/>
</dbReference>